<evidence type="ECO:0000313" key="2">
    <source>
        <dbReference type="Proteomes" id="UP001209570"/>
    </source>
</evidence>
<proteinExistence type="predicted"/>
<dbReference type="AlphaFoldDB" id="A0AAD5LL95"/>
<dbReference type="PANTHER" id="PTHR12475">
    <property type="match status" value="1"/>
</dbReference>
<dbReference type="Pfam" id="PF13279">
    <property type="entry name" value="4HBT_2"/>
    <property type="match status" value="1"/>
</dbReference>
<protein>
    <recommendedName>
        <fullName evidence="3">THEM6-like protein</fullName>
    </recommendedName>
</protein>
<gene>
    <name evidence="1" type="ORF">P43SY_003473</name>
</gene>
<organism evidence="1 2">
    <name type="scientific">Pythium insidiosum</name>
    <name type="common">Pythiosis disease agent</name>
    <dbReference type="NCBI Taxonomy" id="114742"/>
    <lineage>
        <taxon>Eukaryota</taxon>
        <taxon>Sar</taxon>
        <taxon>Stramenopiles</taxon>
        <taxon>Oomycota</taxon>
        <taxon>Peronosporomycetes</taxon>
        <taxon>Pythiales</taxon>
        <taxon>Pythiaceae</taxon>
        <taxon>Pythium</taxon>
    </lineage>
</organism>
<dbReference type="SUPFAM" id="SSF54637">
    <property type="entry name" value="Thioesterase/thiol ester dehydrase-isomerase"/>
    <property type="match status" value="1"/>
</dbReference>
<dbReference type="EMBL" id="JAKCXM010000056">
    <property type="protein sequence ID" value="KAJ0404797.1"/>
    <property type="molecule type" value="Genomic_DNA"/>
</dbReference>
<dbReference type="PANTHER" id="PTHR12475:SF4">
    <property type="entry name" value="PROTEIN THEM6"/>
    <property type="match status" value="1"/>
</dbReference>
<sequence>MVFRIFWNTGAGLVHRALNKNTMKPGYGLLYPAVWRARPGFLDCDVNMHLNNASYLYNMELARWHFSAATGIVHEAVKKRQMFLVGSQSIRYRHPIPPFRPYEIRTQVVYWDDSWVYFLHHFQCPTTGKLYAEGLCRATVKEGKRRVSGQELYYNATGLMVDTPKELLHSSGGIGSDRKGGLMDERKQRRLATAAIEIDNDSLSDDSHVEITSPPPRRHSLALESPLAAARVTSVDSGDDDDIIEQIEELDDDPSAREANGEASAIATNVGVEDALINRVTARKVWIAGQCDEQQEAC</sequence>
<reference evidence="1" key="1">
    <citation type="submission" date="2021-12" db="EMBL/GenBank/DDBJ databases">
        <title>Prjna785345.</title>
        <authorList>
            <person name="Rujirawat T."/>
            <person name="Krajaejun T."/>
        </authorList>
    </citation>
    <scope>NUCLEOTIDE SEQUENCE</scope>
    <source>
        <strain evidence="1">Pi057C3</strain>
    </source>
</reference>
<keyword evidence="2" id="KW-1185">Reference proteome</keyword>
<dbReference type="InterPro" id="IPR029069">
    <property type="entry name" value="HotDog_dom_sf"/>
</dbReference>
<dbReference type="InterPro" id="IPR051490">
    <property type="entry name" value="THEM6_lcsJ_thioesterase"/>
</dbReference>
<name>A0AAD5LL95_PYTIN</name>
<evidence type="ECO:0008006" key="3">
    <source>
        <dbReference type="Google" id="ProtNLM"/>
    </source>
</evidence>
<evidence type="ECO:0000313" key="1">
    <source>
        <dbReference type="EMBL" id="KAJ0404797.1"/>
    </source>
</evidence>
<dbReference type="CDD" id="cd00586">
    <property type="entry name" value="4HBT"/>
    <property type="match status" value="1"/>
</dbReference>
<dbReference type="Proteomes" id="UP001209570">
    <property type="component" value="Unassembled WGS sequence"/>
</dbReference>
<accession>A0AAD5LL95</accession>
<comment type="caution">
    <text evidence="1">The sequence shown here is derived from an EMBL/GenBank/DDBJ whole genome shotgun (WGS) entry which is preliminary data.</text>
</comment>
<dbReference type="Gene3D" id="3.10.129.10">
    <property type="entry name" value="Hotdog Thioesterase"/>
    <property type="match status" value="1"/>
</dbReference>